<name>A0A8J2IZ18_FUSEQ</name>
<feature type="domain" description="Zn(2)-C6 fungal-type" evidence="2">
    <location>
        <begin position="45"/>
        <end position="75"/>
    </location>
</feature>
<dbReference type="Pfam" id="PF04082">
    <property type="entry name" value="Fungal_trans"/>
    <property type="match status" value="1"/>
</dbReference>
<dbReference type="PROSITE" id="PS00463">
    <property type="entry name" value="ZN2_CY6_FUNGAL_1"/>
    <property type="match status" value="1"/>
</dbReference>
<organism evidence="3 4">
    <name type="scientific">Fusarium equiseti</name>
    <name type="common">Fusarium scirpi</name>
    <dbReference type="NCBI Taxonomy" id="61235"/>
    <lineage>
        <taxon>Eukaryota</taxon>
        <taxon>Fungi</taxon>
        <taxon>Dikarya</taxon>
        <taxon>Ascomycota</taxon>
        <taxon>Pezizomycotina</taxon>
        <taxon>Sordariomycetes</taxon>
        <taxon>Hypocreomycetidae</taxon>
        <taxon>Hypocreales</taxon>
        <taxon>Nectriaceae</taxon>
        <taxon>Fusarium</taxon>
        <taxon>Fusarium incarnatum-equiseti species complex</taxon>
    </lineage>
</organism>
<dbReference type="PROSITE" id="PS50048">
    <property type="entry name" value="ZN2_CY6_FUNGAL_2"/>
    <property type="match status" value="1"/>
</dbReference>
<dbReference type="SMART" id="SM00066">
    <property type="entry name" value="GAL4"/>
    <property type="match status" value="1"/>
</dbReference>
<dbReference type="GO" id="GO:0000981">
    <property type="term" value="F:DNA-binding transcription factor activity, RNA polymerase II-specific"/>
    <property type="evidence" value="ECO:0007669"/>
    <property type="project" value="InterPro"/>
</dbReference>
<dbReference type="InterPro" id="IPR001138">
    <property type="entry name" value="Zn2Cys6_DnaBD"/>
</dbReference>
<dbReference type="Pfam" id="PF00172">
    <property type="entry name" value="Zn_clus"/>
    <property type="match status" value="1"/>
</dbReference>
<dbReference type="GO" id="GO:0008270">
    <property type="term" value="F:zinc ion binding"/>
    <property type="evidence" value="ECO:0007669"/>
    <property type="project" value="InterPro"/>
</dbReference>
<dbReference type="PANTHER" id="PTHR47256">
    <property type="entry name" value="ZN(II)2CYS6 TRANSCRIPTION FACTOR (EUROFUNG)-RELATED"/>
    <property type="match status" value="1"/>
</dbReference>
<evidence type="ECO:0000313" key="3">
    <source>
        <dbReference type="EMBL" id="CAG7566040.1"/>
    </source>
</evidence>
<dbReference type="GO" id="GO:0003677">
    <property type="term" value="F:DNA binding"/>
    <property type="evidence" value="ECO:0007669"/>
    <property type="project" value="InterPro"/>
</dbReference>
<dbReference type="CDD" id="cd12148">
    <property type="entry name" value="fungal_TF_MHR"/>
    <property type="match status" value="1"/>
</dbReference>
<accession>A0A8J2IZ18</accession>
<dbReference type="PANTHER" id="PTHR47256:SF1">
    <property type="entry name" value="ZN(II)2CYS6 TRANSCRIPTION FACTOR (EUROFUNG)"/>
    <property type="match status" value="1"/>
</dbReference>
<sequence>MASDTPSDGRPLRAILPADGAPALTDAAPRYPLGMHPKRILVSAACQACRKRKSKCSGTTPICDACAKRSTDCQWEPTETKSIKRKYDELVDQHNRASLYQQLFDSIKYMSTEDAARTVHRIQAGDDVEALLDGSSVQVQKQDSNVYEDFYRMLQARPDEDFTRILRLVRSGYDAKAMLRHIREADLFLQVALKPEHRRRYEFPFNSKWPEFLRHQGNPYLETSFYESDRPSPDNLALGLKSDSIFDIPYQASTLIEPLLPSASISKWTTVTSDEGILTSLLEHYFQHAYHYFTFFHKDLFLRDLKSGSAQHCSSLLVNAVLASATHYHPRIKGRSEPWDTESLCYRFFAETKRLWELEMGESKLTTCQAALVMNSIYNMDGLDQIGNVYMVQAAKIAYNLDSFGANGRGEMDVAKQFTAWCLFSWQSLMLFHFYKPPLFEKPPGIDLPDPHASPWFYPEIHVRYPESGSRPISFPETFMQTVKFRIILNDLANDRFGGGKNMAITLDQAAKYYRRLCQWFEDLPACLKPDKIVLPSHLNIHIHFQYIVMLLLEPFVACEKDNPSITLLDGMIKPIRAIIHEATIRFETLVRVYYLRHSFGTYAPVMVQFLSVLGFLSAQKAAINPADHQSSMILATLGLENQAQQAYLANAMFKLLFSKIPPGMADVTSQYCSLNVAGAVVEIQPAYVRSAYPIHMVSINADAEEQRLDRLIEELNI</sequence>
<evidence type="ECO:0000313" key="4">
    <source>
        <dbReference type="Proteomes" id="UP000693738"/>
    </source>
</evidence>
<evidence type="ECO:0000256" key="1">
    <source>
        <dbReference type="ARBA" id="ARBA00023242"/>
    </source>
</evidence>
<gene>
    <name evidence="3" type="ORF">FEQUK3_LOCUS11758</name>
</gene>
<keyword evidence="1" id="KW-0539">Nucleus</keyword>
<evidence type="ECO:0000259" key="2">
    <source>
        <dbReference type="PROSITE" id="PS50048"/>
    </source>
</evidence>
<proteinExistence type="predicted"/>
<dbReference type="InterPro" id="IPR007219">
    <property type="entry name" value="XnlR_reg_dom"/>
</dbReference>
<protein>
    <recommendedName>
        <fullName evidence="2">Zn(2)-C6 fungal-type domain-containing protein</fullName>
    </recommendedName>
</protein>
<dbReference type="GO" id="GO:0006351">
    <property type="term" value="P:DNA-templated transcription"/>
    <property type="evidence" value="ECO:0007669"/>
    <property type="project" value="InterPro"/>
</dbReference>
<dbReference type="EMBL" id="CAJSTJ010000195">
    <property type="protein sequence ID" value="CAG7566040.1"/>
    <property type="molecule type" value="Genomic_DNA"/>
</dbReference>
<dbReference type="InterPro" id="IPR053187">
    <property type="entry name" value="Notoamide_regulator"/>
</dbReference>
<dbReference type="CDD" id="cd00067">
    <property type="entry name" value="GAL4"/>
    <property type="match status" value="1"/>
</dbReference>
<dbReference type="AlphaFoldDB" id="A0A8J2IZ18"/>
<reference evidence="3" key="1">
    <citation type="submission" date="2021-05" db="EMBL/GenBank/DDBJ databases">
        <authorList>
            <person name="Khan N."/>
        </authorList>
    </citation>
    <scope>NUCLEOTIDE SEQUENCE</scope>
</reference>
<comment type="caution">
    <text evidence="3">The sequence shown here is derived from an EMBL/GenBank/DDBJ whole genome shotgun (WGS) entry which is preliminary data.</text>
</comment>
<dbReference type="Proteomes" id="UP000693738">
    <property type="component" value="Unassembled WGS sequence"/>
</dbReference>